<dbReference type="AlphaFoldDB" id="A0A2P2KA70"/>
<dbReference type="EMBL" id="GGEC01022130">
    <property type="protein sequence ID" value="MBX02614.1"/>
    <property type="molecule type" value="Transcribed_RNA"/>
</dbReference>
<organism evidence="1">
    <name type="scientific">Rhizophora mucronata</name>
    <name type="common">Asiatic mangrove</name>
    <dbReference type="NCBI Taxonomy" id="61149"/>
    <lineage>
        <taxon>Eukaryota</taxon>
        <taxon>Viridiplantae</taxon>
        <taxon>Streptophyta</taxon>
        <taxon>Embryophyta</taxon>
        <taxon>Tracheophyta</taxon>
        <taxon>Spermatophyta</taxon>
        <taxon>Magnoliopsida</taxon>
        <taxon>eudicotyledons</taxon>
        <taxon>Gunneridae</taxon>
        <taxon>Pentapetalae</taxon>
        <taxon>rosids</taxon>
        <taxon>fabids</taxon>
        <taxon>Malpighiales</taxon>
        <taxon>Rhizophoraceae</taxon>
        <taxon>Rhizophora</taxon>
    </lineage>
</organism>
<reference evidence="1" key="1">
    <citation type="submission" date="2018-02" db="EMBL/GenBank/DDBJ databases">
        <title>Rhizophora mucronata_Transcriptome.</title>
        <authorList>
            <person name="Meera S.P."/>
            <person name="Sreeshan A."/>
            <person name="Augustine A."/>
        </authorList>
    </citation>
    <scope>NUCLEOTIDE SEQUENCE</scope>
    <source>
        <tissue evidence="1">Leaf</tissue>
    </source>
</reference>
<protein>
    <submittedName>
        <fullName evidence="1">Uncharacterized protein</fullName>
    </submittedName>
</protein>
<evidence type="ECO:0000313" key="1">
    <source>
        <dbReference type="EMBL" id="MBX02614.1"/>
    </source>
</evidence>
<sequence length="25" mass="2895">MASVVCLQMHEKQQEHHQPAMCLES</sequence>
<accession>A0A2P2KA70</accession>
<name>A0A2P2KA70_RHIMU</name>
<proteinExistence type="predicted"/>